<accession>A0A3M9MG36</accession>
<keyword evidence="5" id="KW-0804">Transcription</keyword>
<evidence type="ECO:0000313" key="8">
    <source>
        <dbReference type="EMBL" id="RNI23598.1"/>
    </source>
</evidence>
<comment type="caution">
    <text evidence="8">The sequence shown here is derived from an EMBL/GenBank/DDBJ whole genome shotgun (WGS) entry which is preliminary data.</text>
</comment>
<keyword evidence="2" id="KW-0805">Transcription regulation</keyword>
<dbReference type="PANTHER" id="PTHR43133:SF8">
    <property type="entry name" value="RNA POLYMERASE SIGMA FACTOR HI_1459-RELATED"/>
    <property type="match status" value="1"/>
</dbReference>
<evidence type="ECO:0000259" key="6">
    <source>
        <dbReference type="Pfam" id="PF04542"/>
    </source>
</evidence>
<dbReference type="NCBIfam" id="TIGR02937">
    <property type="entry name" value="sigma70-ECF"/>
    <property type="match status" value="1"/>
</dbReference>
<dbReference type="PANTHER" id="PTHR43133">
    <property type="entry name" value="RNA POLYMERASE ECF-TYPE SIGMA FACTO"/>
    <property type="match status" value="1"/>
</dbReference>
<dbReference type="InterPro" id="IPR013324">
    <property type="entry name" value="RNA_pol_sigma_r3/r4-like"/>
</dbReference>
<feature type="domain" description="RNA polymerase sigma factor 70 region 4 type 2" evidence="7">
    <location>
        <begin position="111"/>
        <end position="162"/>
    </location>
</feature>
<evidence type="ECO:0000256" key="2">
    <source>
        <dbReference type="ARBA" id="ARBA00023015"/>
    </source>
</evidence>
<evidence type="ECO:0000256" key="5">
    <source>
        <dbReference type="ARBA" id="ARBA00023163"/>
    </source>
</evidence>
<sequence>MSQPQEHTAKQQAFLALYEPVHAPFARFCQARVFHSADAKDLISETVLQAYEHFDSLRHKEAFLHFLFGIATRILRNKSRRRKFWGIFSAPEAEEKHLDSQNPELTADVRLLYEALAKLPEEQREAIILFEISGFALKEVQAIQGCSLSAVKSRVVRGKKRLARLLNDQETLHVLENEPSEEAQFEKISSRAQVSLTF</sequence>
<dbReference type="Gene3D" id="1.10.1740.10">
    <property type="match status" value="1"/>
</dbReference>
<dbReference type="GO" id="GO:0006352">
    <property type="term" value="P:DNA-templated transcription initiation"/>
    <property type="evidence" value="ECO:0007669"/>
    <property type="project" value="InterPro"/>
</dbReference>
<comment type="similarity">
    <text evidence="1">Belongs to the sigma-70 factor family. ECF subfamily.</text>
</comment>
<evidence type="ECO:0000313" key="9">
    <source>
        <dbReference type="Proteomes" id="UP000272117"/>
    </source>
</evidence>
<evidence type="ECO:0000259" key="7">
    <source>
        <dbReference type="Pfam" id="PF08281"/>
    </source>
</evidence>
<dbReference type="CDD" id="cd06171">
    <property type="entry name" value="Sigma70_r4"/>
    <property type="match status" value="1"/>
</dbReference>
<dbReference type="EMBL" id="RJJD01000015">
    <property type="protein sequence ID" value="RNI23598.1"/>
    <property type="molecule type" value="Genomic_DNA"/>
</dbReference>
<feature type="domain" description="RNA polymerase sigma-70 region 2" evidence="6">
    <location>
        <begin position="17"/>
        <end position="83"/>
    </location>
</feature>
<reference evidence="8 9" key="1">
    <citation type="submission" date="2018-11" db="EMBL/GenBank/DDBJ databases">
        <title>Rufibacter latericius sp. nov., isolated from water in Baiyang Lake.</title>
        <authorList>
            <person name="Yang Y."/>
        </authorList>
    </citation>
    <scope>NUCLEOTIDE SEQUENCE [LARGE SCALE GENOMIC DNA]</scope>
    <source>
        <strain evidence="8 9">R-22-1c-1</strain>
    </source>
</reference>
<dbReference type="InterPro" id="IPR013325">
    <property type="entry name" value="RNA_pol_sigma_r2"/>
</dbReference>
<evidence type="ECO:0000256" key="3">
    <source>
        <dbReference type="ARBA" id="ARBA00023082"/>
    </source>
</evidence>
<evidence type="ECO:0000256" key="1">
    <source>
        <dbReference type="ARBA" id="ARBA00010641"/>
    </source>
</evidence>
<evidence type="ECO:0000256" key="4">
    <source>
        <dbReference type="ARBA" id="ARBA00023125"/>
    </source>
</evidence>
<dbReference type="Pfam" id="PF08281">
    <property type="entry name" value="Sigma70_r4_2"/>
    <property type="match status" value="1"/>
</dbReference>
<proteinExistence type="inferred from homology"/>
<dbReference type="RefSeq" id="WP_123128519.1">
    <property type="nucleotide sequence ID" value="NZ_RJJD01000015.1"/>
</dbReference>
<name>A0A3M9MG36_9BACT</name>
<dbReference type="Proteomes" id="UP000272117">
    <property type="component" value="Unassembled WGS sequence"/>
</dbReference>
<dbReference type="InterPro" id="IPR007627">
    <property type="entry name" value="RNA_pol_sigma70_r2"/>
</dbReference>
<dbReference type="InterPro" id="IPR013249">
    <property type="entry name" value="RNA_pol_sigma70_r4_t2"/>
</dbReference>
<dbReference type="SUPFAM" id="SSF88659">
    <property type="entry name" value="Sigma3 and sigma4 domains of RNA polymerase sigma factors"/>
    <property type="match status" value="1"/>
</dbReference>
<dbReference type="SUPFAM" id="SSF88946">
    <property type="entry name" value="Sigma2 domain of RNA polymerase sigma factors"/>
    <property type="match status" value="1"/>
</dbReference>
<gene>
    <name evidence="8" type="ORF">EFB08_18905</name>
</gene>
<organism evidence="8 9">
    <name type="scientific">Rufibacter latericius</name>
    <dbReference type="NCBI Taxonomy" id="2487040"/>
    <lineage>
        <taxon>Bacteria</taxon>
        <taxon>Pseudomonadati</taxon>
        <taxon>Bacteroidota</taxon>
        <taxon>Cytophagia</taxon>
        <taxon>Cytophagales</taxon>
        <taxon>Hymenobacteraceae</taxon>
        <taxon>Rufibacter</taxon>
    </lineage>
</organism>
<dbReference type="InterPro" id="IPR039425">
    <property type="entry name" value="RNA_pol_sigma-70-like"/>
</dbReference>
<keyword evidence="3" id="KW-0731">Sigma factor</keyword>
<dbReference type="InterPro" id="IPR036388">
    <property type="entry name" value="WH-like_DNA-bd_sf"/>
</dbReference>
<dbReference type="AlphaFoldDB" id="A0A3M9MG36"/>
<dbReference type="Gene3D" id="1.10.10.10">
    <property type="entry name" value="Winged helix-like DNA-binding domain superfamily/Winged helix DNA-binding domain"/>
    <property type="match status" value="1"/>
</dbReference>
<keyword evidence="4" id="KW-0238">DNA-binding</keyword>
<dbReference type="Pfam" id="PF04542">
    <property type="entry name" value="Sigma70_r2"/>
    <property type="match status" value="1"/>
</dbReference>
<keyword evidence="9" id="KW-1185">Reference proteome</keyword>
<dbReference type="InterPro" id="IPR014284">
    <property type="entry name" value="RNA_pol_sigma-70_dom"/>
</dbReference>
<protein>
    <submittedName>
        <fullName evidence="8">RNA polymerase sigma factor</fullName>
    </submittedName>
</protein>
<dbReference type="OrthoDB" id="1467079at2"/>
<dbReference type="GO" id="GO:0016987">
    <property type="term" value="F:sigma factor activity"/>
    <property type="evidence" value="ECO:0007669"/>
    <property type="project" value="UniProtKB-KW"/>
</dbReference>
<dbReference type="GO" id="GO:0003677">
    <property type="term" value="F:DNA binding"/>
    <property type="evidence" value="ECO:0007669"/>
    <property type="project" value="UniProtKB-KW"/>
</dbReference>